<comment type="caution">
    <text evidence="2">The sequence shown here is derived from an EMBL/GenBank/DDBJ whole genome shotgun (WGS) entry which is preliminary data.</text>
</comment>
<sequence>MHRFTAQALTRRESEINNLKNELNRINRLIESRQGSAAMDYYTNQKTELEQKITKKQSELEKAKIRLNVTE</sequence>
<keyword evidence="3" id="KW-1185">Reference proteome</keyword>
<accession>A0A9W5U216</accession>
<reference evidence="2" key="2">
    <citation type="submission" date="2020-09" db="EMBL/GenBank/DDBJ databases">
        <authorList>
            <person name="Sun Q."/>
            <person name="Zhou Y."/>
        </authorList>
    </citation>
    <scope>NUCLEOTIDE SEQUENCE</scope>
    <source>
        <strain evidence="2">CGMCC 1.15454</strain>
    </source>
</reference>
<protein>
    <submittedName>
        <fullName evidence="2">Uncharacterized protein</fullName>
    </submittedName>
</protein>
<dbReference type="Proteomes" id="UP000621492">
    <property type="component" value="Unassembled WGS sequence"/>
</dbReference>
<evidence type="ECO:0000313" key="3">
    <source>
        <dbReference type="Proteomes" id="UP000621492"/>
    </source>
</evidence>
<keyword evidence="1" id="KW-0175">Coiled coil</keyword>
<feature type="coiled-coil region" evidence="1">
    <location>
        <begin position="9"/>
        <end position="66"/>
    </location>
</feature>
<reference evidence="2" key="1">
    <citation type="journal article" date="2014" name="Int. J. Syst. Evol. Microbiol.">
        <title>Complete genome sequence of Corynebacterium casei LMG S-19264T (=DSM 44701T), isolated from a smear-ripened cheese.</title>
        <authorList>
            <consortium name="US DOE Joint Genome Institute (JGI-PGF)"/>
            <person name="Walter F."/>
            <person name="Albersmeier A."/>
            <person name="Kalinowski J."/>
            <person name="Ruckert C."/>
        </authorList>
    </citation>
    <scope>NUCLEOTIDE SEQUENCE</scope>
    <source>
        <strain evidence="2">CGMCC 1.15454</strain>
    </source>
</reference>
<dbReference type="RefSeq" id="WP_188725947.1">
    <property type="nucleotide sequence ID" value="NZ_BMJD01000084.1"/>
</dbReference>
<name>A0A9W5U216_9BACI</name>
<organism evidence="2 3">
    <name type="scientific">Lentibacillus populi</name>
    <dbReference type="NCBI Taxonomy" id="1827502"/>
    <lineage>
        <taxon>Bacteria</taxon>
        <taxon>Bacillati</taxon>
        <taxon>Bacillota</taxon>
        <taxon>Bacilli</taxon>
        <taxon>Bacillales</taxon>
        <taxon>Bacillaceae</taxon>
        <taxon>Lentibacillus</taxon>
    </lineage>
</organism>
<dbReference type="EMBL" id="BMJD01000084">
    <property type="protein sequence ID" value="GGB63156.1"/>
    <property type="molecule type" value="Genomic_DNA"/>
</dbReference>
<dbReference type="AlphaFoldDB" id="A0A9W5U216"/>
<evidence type="ECO:0000313" key="2">
    <source>
        <dbReference type="EMBL" id="GGB63156.1"/>
    </source>
</evidence>
<gene>
    <name evidence="2" type="ORF">GCM10011409_45310</name>
</gene>
<proteinExistence type="predicted"/>
<evidence type="ECO:0000256" key="1">
    <source>
        <dbReference type="SAM" id="Coils"/>
    </source>
</evidence>